<comment type="caution">
    <text evidence="1">The sequence shown here is derived from an EMBL/GenBank/DDBJ whole genome shotgun (WGS) entry which is preliminary data.</text>
</comment>
<accession>A0A811UML8</accession>
<proteinExistence type="predicted"/>
<protein>
    <submittedName>
        <fullName evidence="1">(Mediterranean fruit fly) hypothetical protein</fullName>
    </submittedName>
</protein>
<keyword evidence="2" id="KW-1185">Reference proteome</keyword>
<reference evidence="1" key="1">
    <citation type="submission" date="2020-11" db="EMBL/GenBank/DDBJ databases">
        <authorList>
            <person name="Whitehead M."/>
        </authorList>
    </citation>
    <scope>NUCLEOTIDE SEQUENCE</scope>
    <source>
        <strain evidence="1">EGII</strain>
    </source>
</reference>
<dbReference type="AlphaFoldDB" id="A0A811UML8"/>
<name>A0A811UML8_CERCA</name>
<gene>
    <name evidence="1" type="ORF">CCAP1982_LOCUS7582</name>
</gene>
<dbReference type="Proteomes" id="UP000606786">
    <property type="component" value="Unassembled WGS sequence"/>
</dbReference>
<dbReference type="EMBL" id="CAJHJT010000012">
    <property type="protein sequence ID" value="CAD6999035.1"/>
    <property type="molecule type" value="Genomic_DNA"/>
</dbReference>
<evidence type="ECO:0000313" key="2">
    <source>
        <dbReference type="Proteomes" id="UP000606786"/>
    </source>
</evidence>
<sequence length="113" mass="12675">MADTEDVQMRHSLCEKSGLSNAILQKAAPRLPKIVHAMFNVRYEGQIVISIKSLGILNEVLGSMLQNEGRPFYQTRIGELVLPREKTPIIIKSSRQLRSNASSELNVSVRVEE</sequence>
<evidence type="ECO:0000313" key="1">
    <source>
        <dbReference type="EMBL" id="CAD6999035.1"/>
    </source>
</evidence>
<organism evidence="1 2">
    <name type="scientific">Ceratitis capitata</name>
    <name type="common">Mediterranean fruit fly</name>
    <name type="synonym">Tephritis capitata</name>
    <dbReference type="NCBI Taxonomy" id="7213"/>
    <lineage>
        <taxon>Eukaryota</taxon>
        <taxon>Metazoa</taxon>
        <taxon>Ecdysozoa</taxon>
        <taxon>Arthropoda</taxon>
        <taxon>Hexapoda</taxon>
        <taxon>Insecta</taxon>
        <taxon>Pterygota</taxon>
        <taxon>Neoptera</taxon>
        <taxon>Endopterygota</taxon>
        <taxon>Diptera</taxon>
        <taxon>Brachycera</taxon>
        <taxon>Muscomorpha</taxon>
        <taxon>Tephritoidea</taxon>
        <taxon>Tephritidae</taxon>
        <taxon>Ceratitis</taxon>
        <taxon>Ceratitis</taxon>
    </lineage>
</organism>